<dbReference type="Pfam" id="PF00392">
    <property type="entry name" value="GntR"/>
    <property type="match status" value="1"/>
</dbReference>
<evidence type="ECO:0000313" key="6">
    <source>
        <dbReference type="Proteomes" id="UP000184295"/>
    </source>
</evidence>
<dbReference type="SMART" id="SM00895">
    <property type="entry name" value="FCD"/>
    <property type="match status" value="1"/>
</dbReference>
<feature type="domain" description="HTH gntR-type" evidence="4">
    <location>
        <begin position="30"/>
        <end position="97"/>
    </location>
</feature>
<dbReference type="CDD" id="cd07377">
    <property type="entry name" value="WHTH_GntR"/>
    <property type="match status" value="1"/>
</dbReference>
<dbReference type="STRING" id="1121881.SAMN02745225_00891"/>
<dbReference type="PANTHER" id="PTHR43537:SF45">
    <property type="entry name" value="GNTR FAMILY REGULATORY PROTEIN"/>
    <property type="match status" value="1"/>
</dbReference>
<evidence type="ECO:0000259" key="4">
    <source>
        <dbReference type="PROSITE" id="PS50949"/>
    </source>
</evidence>
<dbReference type="AlphaFoldDB" id="A0A1M4UA74"/>
<dbReference type="PANTHER" id="PTHR43537">
    <property type="entry name" value="TRANSCRIPTIONAL REGULATOR, GNTR FAMILY"/>
    <property type="match status" value="1"/>
</dbReference>
<dbReference type="InterPro" id="IPR011711">
    <property type="entry name" value="GntR_C"/>
</dbReference>
<dbReference type="Gene3D" id="1.20.120.530">
    <property type="entry name" value="GntR ligand-binding domain-like"/>
    <property type="match status" value="1"/>
</dbReference>
<keyword evidence="2 5" id="KW-0238">DNA-binding</keyword>
<dbReference type="Gene3D" id="1.10.10.10">
    <property type="entry name" value="Winged helix-like DNA-binding domain superfamily/Winged helix DNA-binding domain"/>
    <property type="match status" value="1"/>
</dbReference>
<dbReference type="PRINTS" id="PR00035">
    <property type="entry name" value="HTHGNTR"/>
</dbReference>
<proteinExistence type="predicted"/>
<name>A0A1M4UA74_9ACTN</name>
<dbReference type="GO" id="GO:0003677">
    <property type="term" value="F:DNA binding"/>
    <property type="evidence" value="ECO:0007669"/>
    <property type="project" value="UniProtKB-KW"/>
</dbReference>
<gene>
    <name evidence="5" type="ORF">SAMN02745225_00891</name>
</gene>
<reference evidence="6" key="1">
    <citation type="submission" date="2016-11" db="EMBL/GenBank/DDBJ databases">
        <authorList>
            <person name="Varghese N."/>
            <person name="Submissions S."/>
        </authorList>
    </citation>
    <scope>NUCLEOTIDE SEQUENCE [LARGE SCALE GENOMIC DNA]</scope>
    <source>
        <strain evidence="6">DSM 19514</strain>
    </source>
</reference>
<keyword evidence="1" id="KW-0805">Transcription regulation</keyword>
<dbReference type="InterPro" id="IPR036388">
    <property type="entry name" value="WH-like_DNA-bd_sf"/>
</dbReference>
<evidence type="ECO:0000256" key="2">
    <source>
        <dbReference type="ARBA" id="ARBA00023125"/>
    </source>
</evidence>
<dbReference type="Pfam" id="PF07729">
    <property type="entry name" value="FCD"/>
    <property type="match status" value="1"/>
</dbReference>
<keyword evidence="6" id="KW-1185">Reference proteome</keyword>
<keyword evidence="3" id="KW-0804">Transcription</keyword>
<dbReference type="EMBL" id="FQUL01000009">
    <property type="protein sequence ID" value="SHE53470.1"/>
    <property type="molecule type" value="Genomic_DNA"/>
</dbReference>
<sequence>MATAVEGSPDNVQADAGTLPTVMGKVRRPDPLRIEVARTLKSFIIGGNLPFGTHPVETELAQSLGVSRLPVREALQLLAQDGWVDLRKGFGAFVHTPSAKEVDEVFSVRTVLEAEAARQAAVVIAEGRADKQEIVRLKDVFEEGVKEMEVGHKAAIGDKNSELHFAIVDLTGNSVLGSMVSLIEERVRWYFGAIALRRAPASWEEHAQVIDAILAGDSSRAHDLMAQHCERSRIGLLDMSMSGFAKDD</sequence>
<dbReference type="InterPro" id="IPR000524">
    <property type="entry name" value="Tscrpt_reg_HTH_GntR"/>
</dbReference>
<dbReference type="GO" id="GO:0003700">
    <property type="term" value="F:DNA-binding transcription factor activity"/>
    <property type="evidence" value="ECO:0007669"/>
    <property type="project" value="InterPro"/>
</dbReference>
<protein>
    <submittedName>
        <fullName evidence="5">DNA-binding transcriptional regulator, GntR family</fullName>
    </submittedName>
</protein>
<dbReference type="InterPro" id="IPR008920">
    <property type="entry name" value="TF_FadR/GntR_C"/>
</dbReference>
<evidence type="ECO:0000256" key="3">
    <source>
        <dbReference type="ARBA" id="ARBA00023163"/>
    </source>
</evidence>
<dbReference type="SUPFAM" id="SSF46785">
    <property type="entry name" value="Winged helix' DNA-binding domain"/>
    <property type="match status" value="1"/>
</dbReference>
<dbReference type="SUPFAM" id="SSF48008">
    <property type="entry name" value="GntR ligand-binding domain-like"/>
    <property type="match status" value="1"/>
</dbReference>
<dbReference type="InterPro" id="IPR036390">
    <property type="entry name" value="WH_DNA-bd_sf"/>
</dbReference>
<organism evidence="5 6">
    <name type="scientific">Ferrithrix thermotolerans DSM 19514</name>
    <dbReference type="NCBI Taxonomy" id="1121881"/>
    <lineage>
        <taxon>Bacteria</taxon>
        <taxon>Bacillati</taxon>
        <taxon>Actinomycetota</taxon>
        <taxon>Acidimicrobiia</taxon>
        <taxon>Acidimicrobiales</taxon>
        <taxon>Acidimicrobiaceae</taxon>
        <taxon>Ferrithrix</taxon>
    </lineage>
</organism>
<evidence type="ECO:0000256" key="1">
    <source>
        <dbReference type="ARBA" id="ARBA00023015"/>
    </source>
</evidence>
<dbReference type="Proteomes" id="UP000184295">
    <property type="component" value="Unassembled WGS sequence"/>
</dbReference>
<accession>A0A1M4UA74</accession>
<evidence type="ECO:0000313" key="5">
    <source>
        <dbReference type="EMBL" id="SHE53470.1"/>
    </source>
</evidence>
<dbReference type="PROSITE" id="PS50949">
    <property type="entry name" value="HTH_GNTR"/>
    <property type="match status" value="1"/>
</dbReference>
<dbReference type="SMART" id="SM00345">
    <property type="entry name" value="HTH_GNTR"/>
    <property type="match status" value="1"/>
</dbReference>